<accession>A0A6S7GR42</accession>
<dbReference type="Gene3D" id="3.30.60.30">
    <property type="match status" value="3"/>
</dbReference>
<dbReference type="AlphaFoldDB" id="A0A6S7GR42"/>
<evidence type="ECO:0000256" key="4">
    <source>
        <dbReference type="ARBA" id="ARBA00023157"/>
    </source>
</evidence>
<dbReference type="PROSITE" id="PS50923">
    <property type="entry name" value="SUSHI"/>
    <property type="match status" value="1"/>
</dbReference>
<name>A0A6S7GR42_PARCT</name>
<dbReference type="OrthoDB" id="88467at2759"/>
<evidence type="ECO:0000256" key="2">
    <source>
        <dbReference type="ARBA" id="ARBA00022737"/>
    </source>
</evidence>
<evidence type="ECO:0000256" key="6">
    <source>
        <dbReference type="SAM" id="MobiDB-lite"/>
    </source>
</evidence>
<comment type="caution">
    <text evidence="5">Lacks conserved residue(s) required for the propagation of feature annotation.</text>
</comment>
<keyword evidence="4" id="KW-1015">Disulfide bond</keyword>
<dbReference type="CDD" id="cd00033">
    <property type="entry name" value="CCP"/>
    <property type="match status" value="1"/>
</dbReference>
<dbReference type="InterPro" id="IPR003410">
    <property type="entry name" value="HYR_dom"/>
</dbReference>
<evidence type="ECO:0000256" key="1">
    <source>
        <dbReference type="ARBA" id="ARBA00022690"/>
    </source>
</evidence>
<evidence type="ECO:0000256" key="5">
    <source>
        <dbReference type="PROSITE-ProRule" id="PRU00302"/>
    </source>
</evidence>
<dbReference type="InterPro" id="IPR036058">
    <property type="entry name" value="Kazal_dom_sf"/>
</dbReference>
<dbReference type="SMART" id="SM00032">
    <property type="entry name" value="CCP"/>
    <property type="match status" value="1"/>
</dbReference>
<evidence type="ECO:0000256" key="7">
    <source>
        <dbReference type="SAM" id="Phobius"/>
    </source>
</evidence>
<feature type="compositionally biased region" description="Basic and acidic residues" evidence="6">
    <location>
        <begin position="1039"/>
        <end position="1060"/>
    </location>
</feature>
<dbReference type="CDD" id="cd00104">
    <property type="entry name" value="KAZAL_FS"/>
    <property type="match status" value="3"/>
</dbReference>
<dbReference type="GO" id="GO:0005576">
    <property type="term" value="C:extracellular region"/>
    <property type="evidence" value="ECO:0007669"/>
    <property type="project" value="InterPro"/>
</dbReference>
<gene>
    <name evidence="8" type="ORF">PACLA_8A026020</name>
</gene>
<dbReference type="PROSITE" id="PS50825">
    <property type="entry name" value="HYR"/>
    <property type="match status" value="2"/>
</dbReference>
<dbReference type="Proteomes" id="UP001152795">
    <property type="component" value="Unassembled WGS sequence"/>
</dbReference>
<dbReference type="SMART" id="SM01411">
    <property type="entry name" value="Ephrin_rec_like"/>
    <property type="match status" value="1"/>
</dbReference>
<organism evidence="8 9">
    <name type="scientific">Paramuricea clavata</name>
    <name type="common">Red gorgonian</name>
    <name type="synonym">Violescent sea-whip</name>
    <dbReference type="NCBI Taxonomy" id="317549"/>
    <lineage>
        <taxon>Eukaryota</taxon>
        <taxon>Metazoa</taxon>
        <taxon>Cnidaria</taxon>
        <taxon>Anthozoa</taxon>
        <taxon>Octocorallia</taxon>
        <taxon>Malacalcyonacea</taxon>
        <taxon>Plexauridae</taxon>
        <taxon>Paramuricea</taxon>
    </lineage>
</organism>
<dbReference type="InterPro" id="IPR008197">
    <property type="entry name" value="WAP_dom"/>
</dbReference>
<keyword evidence="7" id="KW-1133">Transmembrane helix</keyword>
<dbReference type="SMART" id="SM00280">
    <property type="entry name" value="KAZAL"/>
    <property type="match status" value="3"/>
</dbReference>
<evidence type="ECO:0000313" key="9">
    <source>
        <dbReference type="Proteomes" id="UP001152795"/>
    </source>
</evidence>
<keyword evidence="7" id="KW-0472">Membrane</keyword>
<protein>
    <submittedName>
        <fullName evidence="8">Agrin-like isoform X1</fullName>
    </submittedName>
</protein>
<feature type="region of interest" description="Disordered" evidence="6">
    <location>
        <begin position="888"/>
        <end position="917"/>
    </location>
</feature>
<dbReference type="Pfam" id="PF02494">
    <property type="entry name" value="HYR"/>
    <property type="match status" value="2"/>
</dbReference>
<keyword evidence="3" id="KW-0722">Serine protease inhibitor</keyword>
<dbReference type="Pfam" id="PF00095">
    <property type="entry name" value="WAP"/>
    <property type="match status" value="1"/>
</dbReference>
<keyword evidence="9" id="KW-1185">Reference proteome</keyword>
<dbReference type="Gene3D" id="2.10.70.10">
    <property type="entry name" value="Complement Module, domain 1"/>
    <property type="match status" value="1"/>
</dbReference>
<sequence length="1106" mass="120421">MSCAVKERYLWGCASGYYSSFRVRECSQDVRPGRCPNNGSQGSQNCNSDANCPNSEKCCNSKCTKPLSLDTHPCRQNNGGCDQLCFGVPGGHKCGCKNGFYYDESQSKCVLDTRPTTVPPSSSPSPPSQGCRPHPAPEHGSVTCDGDPVPQWGECNFTCDPGYELIGWSWDICYNGKWIDDTPTCNISTKPTFSHCPKDTYVPTDPGRSYAMVHWTVPTATDSDGANLTVVITPTAFSPPAKLDIGWHYVYLTASDKFGEYVYCYFYFIVEDREPPSFGSSCPDNITLYTENDFAIRLPSSMKTPAATDNVKPPNVYITGFPYDSFFRVGTTMVNHTAVDAAGLSASCIYFVTVVDVCLGVSCTHGSKCVLDTTSGTSHMCACNSICPQNHDPVCGSDGQTYSNECLMNVSRCTTQRAITVVRRGNCRGDEDCNTKTCTNGETCSVVAGKAQCSCIFACSEVNDPVCGSDIKTYNNECKMRATACRTKTNITLHVKGKCDDCKPLRCEYGSTCEVVNGEAKCECDFPCSGSSTQVCGSDGVTYAHKCALQKEQCAERRVISVIKDGPCGCPELLLEAEDFKKSSKIACDSSLKCKITCKDNYNAAIPDFLVLQCYNNKWIRQNSVEKYVTLADVNPPRCYMSNNPTGSDCPSGSMLTYRGKCVPCPPGSSYDASKKSCVPCKVTMYQEESGKTSCKKCSSGKTSTTTGAENCYFDHGKNAVEMTFGKKRSEVTEDKIRNDIADGLTIICKTTNCSFDDNTASRKRREADNYKFLATHIIVLKVVDSSNSVDTVVEIFVLDPTSTSPLPDKAFSSENLKNLVVIMQQRGGLLPYTLKSVDKVNPPQASSKKEPTSKAPVIAGVIIAVLVLIGLVFAILMYIRRRKNKNPAPPVQFNSAGDGGMHIGQPAPAVSNPQYENPEAIRDGLQHGFVNQVYNDVHAPPPYYESSPVHKPAVYETPPPHVYERPDGEQAGALPAKDKLPDDAVVDIIPPKQVALEKPVKADSPMKFFHKRGTIPNAYEVPDIRGAQRSATPEDEADMKLEPPPKFDDAKLQVIREKTASSILPNVPRKKKVNPMDGNANETTGGEGASHYQNVGNVTDEQSET</sequence>
<feature type="region of interest" description="Disordered" evidence="6">
    <location>
        <begin position="1029"/>
        <end position="1106"/>
    </location>
</feature>
<proteinExistence type="predicted"/>
<feature type="compositionally biased region" description="Polar residues" evidence="6">
    <location>
        <begin position="1092"/>
        <end position="1106"/>
    </location>
</feature>
<dbReference type="InterPro" id="IPR002350">
    <property type="entry name" value="Kazal_dom"/>
</dbReference>
<dbReference type="Gene3D" id="2.10.50.10">
    <property type="entry name" value="Tumor Necrosis Factor Receptor, subunit A, domain 2"/>
    <property type="match status" value="1"/>
</dbReference>
<keyword evidence="2" id="KW-0677">Repeat</keyword>
<dbReference type="EMBL" id="CACRXK020002047">
    <property type="protein sequence ID" value="CAB3992419.1"/>
    <property type="molecule type" value="Genomic_DNA"/>
</dbReference>
<keyword evidence="7" id="KW-0812">Transmembrane</keyword>
<dbReference type="PANTHER" id="PTHR10913:SF45">
    <property type="entry name" value="FOLLISTATIN, ISOFORM A-RELATED"/>
    <property type="match status" value="1"/>
</dbReference>
<feature type="compositionally biased region" description="Pro residues" evidence="6">
    <location>
        <begin position="117"/>
        <end position="127"/>
    </location>
</feature>
<dbReference type="InterPro" id="IPR035976">
    <property type="entry name" value="Sushi/SCR/CCP_sf"/>
</dbReference>
<dbReference type="InterPro" id="IPR050653">
    <property type="entry name" value="Prot_Inhib_GrowthFact_Antg"/>
</dbReference>
<keyword evidence="5" id="KW-0768">Sushi</keyword>
<dbReference type="InterPro" id="IPR000436">
    <property type="entry name" value="Sushi_SCR_CCP_dom"/>
</dbReference>
<keyword evidence="1" id="KW-0646">Protease inhibitor</keyword>
<reference evidence="8" key="1">
    <citation type="submission" date="2020-04" db="EMBL/GenBank/DDBJ databases">
        <authorList>
            <person name="Alioto T."/>
            <person name="Alioto T."/>
            <person name="Gomez Garrido J."/>
        </authorList>
    </citation>
    <scope>NUCLEOTIDE SEQUENCE</scope>
    <source>
        <strain evidence="8">A484AB</strain>
    </source>
</reference>
<dbReference type="Gene3D" id="2.10.25.10">
    <property type="entry name" value="Laminin"/>
    <property type="match status" value="1"/>
</dbReference>
<dbReference type="SMART" id="SM00274">
    <property type="entry name" value="FOLN"/>
    <property type="match status" value="3"/>
</dbReference>
<dbReference type="GO" id="GO:0030154">
    <property type="term" value="P:cell differentiation"/>
    <property type="evidence" value="ECO:0007669"/>
    <property type="project" value="TreeGrafter"/>
</dbReference>
<dbReference type="SUPFAM" id="SSF57196">
    <property type="entry name" value="EGF/Laminin"/>
    <property type="match status" value="1"/>
</dbReference>
<feature type="transmembrane region" description="Helical" evidence="7">
    <location>
        <begin position="858"/>
        <end position="880"/>
    </location>
</feature>
<dbReference type="SUPFAM" id="SSF100895">
    <property type="entry name" value="Kazal-type serine protease inhibitors"/>
    <property type="match status" value="3"/>
</dbReference>
<dbReference type="SUPFAM" id="SSF57535">
    <property type="entry name" value="Complement control module/SCR domain"/>
    <property type="match status" value="1"/>
</dbReference>
<dbReference type="GO" id="GO:0030414">
    <property type="term" value="F:peptidase inhibitor activity"/>
    <property type="evidence" value="ECO:0007669"/>
    <property type="project" value="InterPro"/>
</dbReference>
<dbReference type="PANTHER" id="PTHR10913">
    <property type="entry name" value="FOLLISTATIN-RELATED"/>
    <property type="match status" value="1"/>
</dbReference>
<dbReference type="PROSITE" id="PS51465">
    <property type="entry name" value="KAZAL_2"/>
    <property type="match status" value="3"/>
</dbReference>
<evidence type="ECO:0000256" key="3">
    <source>
        <dbReference type="ARBA" id="ARBA00022900"/>
    </source>
</evidence>
<feature type="region of interest" description="Disordered" evidence="6">
    <location>
        <begin position="113"/>
        <end position="139"/>
    </location>
</feature>
<comment type="caution">
    <text evidence="8">The sequence shown here is derived from an EMBL/GenBank/DDBJ whole genome shotgun (WGS) entry which is preliminary data.</text>
</comment>
<evidence type="ECO:0000313" key="8">
    <source>
        <dbReference type="EMBL" id="CAB3992419.1"/>
    </source>
</evidence>
<dbReference type="InterPro" id="IPR003645">
    <property type="entry name" value="Fol_N"/>
</dbReference>
<dbReference type="Pfam" id="PF07648">
    <property type="entry name" value="Kazal_2"/>
    <property type="match status" value="3"/>
</dbReference>